<keyword evidence="2" id="KW-0012">Acyltransferase</keyword>
<dbReference type="InterPro" id="IPR016181">
    <property type="entry name" value="Acyl_CoA_acyltransferase"/>
</dbReference>
<reference evidence="4 5" key="1">
    <citation type="submission" date="2016-11" db="EMBL/GenBank/DDBJ databases">
        <authorList>
            <person name="Jaros S."/>
            <person name="Januszkiewicz K."/>
            <person name="Wedrychowicz H."/>
        </authorList>
    </citation>
    <scope>NUCLEOTIDE SEQUENCE [LARGE SCALE GENOMIC DNA]</scope>
    <source>
        <strain evidence="4 5">OK807</strain>
    </source>
</reference>
<evidence type="ECO:0000313" key="4">
    <source>
        <dbReference type="EMBL" id="SFY37378.1"/>
    </source>
</evidence>
<evidence type="ECO:0000313" key="5">
    <source>
        <dbReference type="Proteomes" id="UP000181909"/>
    </source>
</evidence>
<dbReference type="PANTHER" id="PTHR43877">
    <property type="entry name" value="AMINOALKYLPHOSPHONATE N-ACETYLTRANSFERASE-RELATED-RELATED"/>
    <property type="match status" value="1"/>
</dbReference>
<dbReference type="PROSITE" id="PS51186">
    <property type="entry name" value="GNAT"/>
    <property type="match status" value="1"/>
</dbReference>
<evidence type="ECO:0000256" key="1">
    <source>
        <dbReference type="ARBA" id="ARBA00022679"/>
    </source>
</evidence>
<dbReference type="EMBL" id="FPJO01000021">
    <property type="protein sequence ID" value="SFY37378.1"/>
    <property type="molecule type" value="Genomic_DNA"/>
</dbReference>
<dbReference type="Proteomes" id="UP000181909">
    <property type="component" value="Unassembled WGS sequence"/>
</dbReference>
<organism evidence="4 5">
    <name type="scientific">Streptomyces atratus</name>
    <dbReference type="NCBI Taxonomy" id="1893"/>
    <lineage>
        <taxon>Bacteria</taxon>
        <taxon>Bacillati</taxon>
        <taxon>Actinomycetota</taxon>
        <taxon>Actinomycetes</taxon>
        <taxon>Kitasatosporales</taxon>
        <taxon>Streptomycetaceae</taxon>
        <taxon>Streptomyces</taxon>
    </lineage>
</organism>
<evidence type="ECO:0000259" key="3">
    <source>
        <dbReference type="PROSITE" id="PS51186"/>
    </source>
</evidence>
<proteinExistence type="predicted"/>
<dbReference type="PANTHER" id="PTHR43877:SF2">
    <property type="entry name" value="AMINOALKYLPHOSPHONATE N-ACETYLTRANSFERASE-RELATED"/>
    <property type="match status" value="1"/>
</dbReference>
<dbReference type="Gene3D" id="3.40.630.30">
    <property type="match status" value="1"/>
</dbReference>
<sequence length="176" mass="19237">MPDRQTFSAGGNEGGNAGADGAGAGRLYSSHMKITDLGPGDARLADDLLPVLRELRPHLTEDLFREVYERGYGQGLRFSAAYDDRGVCVGAAGWRVIDNTSQIRMLYVDDLVTAEGARSTGVGRRLLGHLEDRAREAGCLHLSLDSGTHRTDAHRFYLRERLDIVAFNFDKALGSD</sequence>
<gene>
    <name evidence="4" type="ORF">SAMN02787144_102142</name>
</gene>
<evidence type="ECO:0000256" key="2">
    <source>
        <dbReference type="ARBA" id="ARBA00023315"/>
    </source>
</evidence>
<dbReference type="InterPro" id="IPR000182">
    <property type="entry name" value="GNAT_dom"/>
</dbReference>
<name>A0A1K2EQE6_STRAR</name>
<dbReference type="Pfam" id="PF00583">
    <property type="entry name" value="Acetyltransf_1"/>
    <property type="match status" value="1"/>
</dbReference>
<dbReference type="SUPFAM" id="SSF55729">
    <property type="entry name" value="Acyl-CoA N-acyltransferases (Nat)"/>
    <property type="match status" value="1"/>
</dbReference>
<dbReference type="GO" id="GO:0016747">
    <property type="term" value="F:acyltransferase activity, transferring groups other than amino-acyl groups"/>
    <property type="evidence" value="ECO:0007669"/>
    <property type="project" value="InterPro"/>
</dbReference>
<keyword evidence="1 4" id="KW-0808">Transferase</keyword>
<accession>A0A1K2EQE6</accession>
<dbReference type="CDD" id="cd04301">
    <property type="entry name" value="NAT_SF"/>
    <property type="match status" value="1"/>
</dbReference>
<protein>
    <submittedName>
        <fullName evidence="4">Acetyltransferase (GNAT) family protein</fullName>
    </submittedName>
</protein>
<dbReference type="InterPro" id="IPR050832">
    <property type="entry name" value="Bact_Acetyltransf"/>
</dbReference>
<dbReference type="STRING" id="1893.SAMN02787144_102142"/>
<dbReference type="AlphaFoldDB" id="A0A1K2EQE6"/>
<feature type="domain" description="N-acetyltransferase" evidence="3">
    <location>
        <begin position="32"/>
        <end position="176"/>
    </location>
</feature>